<organism evidence="2 3">
    <name type="scientific">Cymbomonas tetramitiformis</name>
    <dbReference type="NCBI Taxonomy" id="36881"/>
    <lineage>
        <taxon>Eukaryota</taxon>
        <taxon>Viridiplantae</taxon>
        <taxon>Chlorophyta</taxon>
        <taxon>Pyramimonadophyceae</taxon>
        <taxon>Pyramimonadales</taxon>
        <taxon>Pyramimonadaceae</taxon>
        <taxon>Cymbomonas</taxon>
    </lineage>
</organism>
<name>A0AAE0LCW4_9CHLO</name>
<evidence type="ECO:0000313" key="3">
    <source>
        <dbReference type="Proteomes" id="UP001190700"/>
    </source>
</evidence>
<reference evidence="2" key="2">
    <citation type="submission" date="2023-06" db="EMBL/GenBank/DDBJ databases">
        <title>Long-read-based genome assembly of the green algal bacterivore Cymbomonas tetramitiformis.</title>
        <authorList>
            <person name="Gyaltshen Y."/>
            <person name="Rozenberg A."/>
            <person name="Paasch A."/>
            <person name="Burns J.A."/>
            <person name="Warring S."/>
            <person name="Larson R."/>
            <person name="Maurer-Alcala X."/>
            <person name="Dacks J."/>
            <person name="Kim E."/>
        </authorList>
    </citation>
    <scope>NUCLEOTIDE SEQUENCE</scope>
    <source>
        <strain evidence="2">PLY_AMNH</strain>
    </source>
</reference>
<comment type="caution">
    <text evidence="2">The sequence shown here is derived from an EMBL/GenBank/DDBJ whole genome shotgun (WGS) entry which is preliminary data.</text>
</comment>
<dbReference type="EMBL" id="LGRX02027809">
    <property type="protein sequence ID" value="KAK3248746.1"/>
    <property type="molecule type" value="Genomic_DNA"/>
</dbReference>
<reference evidence="2 3" key="1">
    <citation type="journal article" date="2015" name="Genome Biol. Evol.">
        <title>Comparative Genomics of a Bacterivorous Green Alga Reveals Evolutionary Causalities and Consequences of Phago-Mixotrophic Mode of Nutrition.</title>
        <authorList>
            <person name="Burns J.A."/>
            <person name="Paasch A."/>
            <person name="Narechania A."/>
            <person name="Kim E."/>
        </authorList>
    </citation>
    <scope>NUCLEOTIDE SEQUENCE [LARGE SCALE GENOMIC DNA]</scope>
    <source>
        <strain evidence="2">PLY_AMNH</strain>
    </source>
</reference>
<dbReference type="AlphaFoldDB" id="A0AAE0LCW4"/>
<dbReference type="EMBL" id="LGRX02004258">
    <property type="protein sequence ID" value="KAK3280786.1"/>
    <property type="molecule type" value="Genomic_DNA"/>
</dbReference>
<evidence type="ECO:0000313" key="1">
    <source>
        <dbReference type="EMBL" id="KAK3248746.1"/>
    </source>
</evidence>
<sequence>MTRSPSRSPEDIDVGLRAQYASLHAPQPSLLANRMQEAQLALQQLKQVAGGAGEASRHFLMVHFGSATPAVIEPPVVKHAPAELVEPDEPAMPQPKQFIDNEPPFGSSFMDNMSVELGLNEPIKVPLHSFTLDSLLISSTHESAVDMSDLQTHSENEDGLLHLEAPPPPAPWVGGVRPAWIGTWLETAAVPALFICLSMRIMGTATRSALCGEVAPQSAVVSGDYCCYQNGTVDILDTVFLGSGASNNYNLYNLDPGVIDSDTAGVFNLPDSIDNNK</sequence>
<protein>
    <submittedName>
        <fullName evidence="2">Uncharacterized protein</fullName>
    </submittedName>
</protein>
<proteinExistence type="predicted"/>
<dbReference type="Proteomes" id="UP001190700">
    <property type="component" value="Unassembled WGS sequence"/>
</dbReference>
<accession>A0AAE0LCW4</accession>
<gene>
    <name evidence="2" type="ORF">CYMTET_11392</name>
    <name evidence="1" type="ORF">CYMTET_41797</name>
</gene>
<evidence type="ECO:0000313" key="2">
    <source>
        <dbReference type="EMBL" id="KAK3280786.1"/>
    </source>
</evidence>
<keyword evidence="3" id="KW-1185">Reference proteome</keyword>